<evidence type="ECO:0000256" key="6">
    <source>
        <dbReference type="SAM" id="Coils"/>
    </source>
</evidence>
<keyword evidence="4 10" id="KW-0378">Hydrolase</keyword>
<dbReference type="KEGG" id="fls:GLV81_01300"/>
<evidence type="ECO:0000256" key="3">
    <source>
        <dbReference type="ARBA" id="ARBA00012663"/>
    </source>
</evidence>
<dbReference type="InterPro" id="IPR050226">
    <property type="entry name" value="NagZ_Beta-hexosaminidase"/>
</dbReference>
<dbReference type="GO" id="GO:0009254">
    <property type="term" value="P:peptidoglycan turnover"/>
    <property type="evidence" value="ECO:0007669"/>
    <property type="project" value="TreeGrafter"/>
</dbReference>
<dbReference type="Gene3D" id="3.20.20.300">
    <property type="entry name" value="Glycoside hydrolase, family 3, N-terminal domain"/>
    <property type="match status" value="1"/>
</dbReference>
<evidence type="ECO:0000256" key="5">
    <source>
        <dbReference type="ARBA" id="ARBA00023295"/>
    </source>
</evidence>
<dbReference type="RefSeq" id="WP_157476138.1">
    <property type="nucleotide sequence ID" value="NZ_CP046566.1"/>
</dbReference>
<comment type="catalytic activity">
    <reaction evidence="1">
        <text>Hydrolysis of terminal non-reducing N-acetyl-D-hexosamine residues in N-acetyl-beta-D-hexosaminides.</text>
        <dbReference type="EC" id="3.2.1.52"/>
    </reaction>
</comment>
<evidence type="ECO:0000256" key="2">
    <source>
        <dbReference type="ARBA" id="ARBA00005336"/>
    </source>
</evidence>
<name>A0A6I6GET7_9BACT</name>
<keyword evidence="11" id="KW-1185">Reference proteome</keyword>
<dbReference type="SUPFAM" id="SSF56601">
    <property type="entry name" value="beta-lactamase/transpeptidase-like"/>
    <property type="match status" value="1"/>
</dbReference>
<dbReference type="Gene3D" id="3.40.50.1700">
    <property type="entry name" value="Glycoside hydrolase family 3 C-terminal domain"/>
    <property type="match status" value="1"/>
</dbReference>
<feature type="domain" description="Glycoside hydrolase family 3 N-terminal" evidence="9">
    <location>
        <begin position="34"/>
        <end position="352"/>
    </location>
</feature>
<keyword evidence="7" id="KW-0732">Signal</keyword>
<dbReference type="AlphaFoldDB" id="A0A6I6GET7"/>
<dbReference type="InterPro" id="IPR017853">
    <property type="entry name" value="GH"/>
</dbReference>
<comment type="similarity">
    <text evidence="2">Belongs to the glycosyl hydrolase 3 family.</text>
</comment>
<dbReference type="Pfam" id="PF00933">
    <property type="entry name" value="Glyco_hydro_3"/>
    <property type="match status" value="1"/>
</dbReference>
<keyword evidence="5" id="KW-0326">Glycosidase</keyword>
<dbReference type="Gene3D" id="3.40.710.10">
    <property type="entry name" value="DD-peptidase/beta-lactamase superfamily"/>
    <property type="match status" value="1"/>
</dbReference>
<accession>A0A6I6GET7</accession>
<evidence type="ECO:0000313" key="11">
    <source>
        <dbReference type="Proteomes" id="UP000426027"/>
    </source>
</evidence>
<keyword evidence="6" id="KW-0175">Coiled coil</keyword>
<dbReference type="GO" id="GO:0004563">
    <property type="term" value="F:beta-N-acetylhexosaminidase activity"/>
    <property type="evidence" value="ECO:0007669"/>
    <property type="project" value="UniProtKB-EC"/>
</dbReference>
<dbReference type="EMBL" id="CP046566">
    <property type="protein sequence ID" value="QGW26915.1"/>
    <property type="molecule type" value="Genomic_DNA"/>
</dbReference>
<feature type="domain" description="Beta-lactamase-related" evidence="8">
    <location>
        <begin position="582"/>
        <end position="946"/>
    </location>
</feature>
<evidence type="ECO:0000256" key="1">
    <source>
        <dbReference type="ARBA" id="ARBA00001231"/>
    </source>
</evidence>
<dbReference type="InterPro" id="IPR036962">
    <property type="entry name" value="Glyco_hydro_3_N_sf"/>
</dbReference>
<dbReference type="InterPro" id="IPR036881">
    <property type="entry name" value="Glyco_hydro_3_C_sf"/>
</dbReference>
<evidence type="ECO:0000259" key="9">
    <source>
        <dbReference type="Pfam" id="PF00933"/>
    </source>
</evidence>
<organism evidence="10 11">
    <name type="scientific">Phnomibacter ginsenosidimutans</name>
    <dbReference type="NCBI Taxonomy" id="2676868"/>
    <lineage>
        <taxon>Bacteria</taxon>
        <taxon>Pseudomonadati</taxon>
        <taxon>Bacteroidota</taxon>
        <taxon>Chitinophagia</taxon>
        <taxon>Chitinophagales</taxon>
        <taxon>Chitinophagaceae</taxon>
        <taxon>Phnomibacter</taxon>
    </lineage>
</organism>
<dbReference type="InterPro" id="IPR012338">
    <property type="entry name" value="Beta-lactam/transpept-like"/>
</dbReference>
<evidence type="ECO:0000259" key="8">
    <source>
        <dbReference type="Pfam" id="PF00144"/>
    </source>
</evidence>
<dbReference type="InterPro" id="IPR001466">
    <property type="entry name" value="Beta-lactam-related"/>
</dbReference>
<dbReference type="PANTHER" id="PTHR30480">
    <property type="entry name" value="BETA-HEXOSAMINIDASE-RELATED"/>
    <property type="match status" value="1"/>
</dbReference>
<dbReference type="InterPro" id="IPR001764">
    <property type="entry name" value="Glyco_hydro_3_N"/>
</dbReference>
<evidence type="ECO:0000256" key="7">
    <source>
        <dbReference type="SAM" id="SignalP"/>
    </source>
</evidence>
<dbReference type="EC" id="3.2.1.52" evidence="3"/>
<dbReference type="SUPFAM" id="SSF51445">
    <property type="entry name" value="(Trans)glycosidases"/>
    <property type="match status" value="1"/>
</dbReference>
<gene>
    <name evidence="10" type="ORF">GLV81_01300</name>
</gene>
<reference evidence="10 11" key="1">
    <citation type="submission" date="2019-11" db="EMBL/GenBank/DDBJ databases">
        <authorList>
            <person name="Im W.T."/>
        </authorList>
    </citation>
    <scope>NUCLEOTIDE SEQUENCE [LARGE SCALE GENOMIC DNA]</scope>
    <source>
        <strain evidence="10 11">SB-02</strain>
    </source>
</reference>
<evidence type="ECO:0000256" key="4">
    <source>
        <dbReference type="ARBA" id="ARBA00022801"/>
    </source>
</evidence>
<evidence type="ECO:0000313" key="10">
    <source>
        <dbReference type="EMBL" id="QGW26915.1"/>
    </source>
</evidence>
<feature type="coiled-coil region" evidence="6">
    <location>
        <begin position="364"/>
        <end position="391"/>
    </location>
</feature>
<feature type="signal peptide" evidence="7">
    <location>
        <begin position="1"/>
        <end position="18"/>
    </location>
</feature>
<dbReference type="GO" id="GO:0005975">
    <property type="term" value="P:carbohydrate metabolic process"/>
    <property type="evidence" value="ECO:0007669"/>
    <property type="project" value="InterPro"/>
</dbReference>
<feature type="chain" id="PRO_5026333220" description="beta-N-acetylhexosaminidase" evidence="7">
    <location>
        <begin position="19"/>
        <end position="971"/>
    </location>
</feature>
<sequence>MRRLLFMMSMFCAGQLMAQKQQWVDSVFQSLSNEERIAQLMVIRTSSMDAKGNPIMFDSLANDWVSKYNVGAVCLFQGSPAQQAALLNSIQAKAKTPIMVTVDGEWGLGMRFAGVKSFPYQLTMGAVNDAAVVYKVGQAIADQCKRMNIHVNYAPVVDINNNPANPVIGVRSFGEDKYKVALMGTRIMQGMQDAGVMACAKHFPGHGDVSVDSHYDLPIINKNMDELTALELYPFKELFAKGIGSAMVAHLSIPAIDTTPNKPTSLSYNNITGLMRNELGYNGLTFTDALEMKGVAKYFPSGEAAVQSIIAGNDMLCLPADVPKTIDAIKKAIEAGRLTWNDVYHKCKRVLEAKYDYVLGKTAAVNETNLLNDLNAQVDELRKEVATQALTVVRGNAMHAKPKAGSKTVYILVGNVPDIPMARLMKAQQHQVFFMPLKNGTAATADSLLKKINAFKPANIVVGLHDVRRQPANNFSMGEAAVSLVKTLGNKKGSSLLLFGNPYAMAQFDSTGYENLVACYEDDSVFQSVAASWLKGQFAASGSLPVTVGNWKFGTGATAAKSFAAVAPEAVGMSSDTLRQIDAIAAEAIAAGATPGCVVTVLRKGKLVFQKAYGHLDAAQTLPMQTSTIFDLASVTKISATTVAVMKLVEQGKVDVKKKASEYLPWLKGGDKENLTVENLLLHQAGLVAWIPFYKEVTDAATGKASPAVFTPFKQSNFSVDVTDQLFMRNDWVDTMYRRIYTSPVAAKELKYVYSDNDFILLGKLVEAVSGLPLEQYVQQQFYAPMGMRTTGFKPYEHFANSSIAPTEQEKVFRQQLVWGYVHDPGAAMFGNVAGHAGLFSNAEDLAKLYQMLLNGGLFNGKQYLKKSTIDWFTSYQTPISRRGLGFDKPEKNNSLRNEKTAYPAQFVSAATYGHTGFTGTCVWVDPATELVYIFLSNRVHPGGGDNRTLLDLNIRSRIHDVLYKSLQGKP</sequence>
<dbReference type="Proteomes" id="UP000426027">
    <property type="component" value="Chromosome"/>
</dbReference>
<dbReference type="PANTHER" id="PTHR30480:SF13">
    <property type="entry name" value="BETA-HEXOSAMINIDASE"/>
    <property type="match status" value="1"/>
</dbReference>
<proteinExistence type="inferred from homology"/>
<dbReference type="Pfam" id="PF00144">
    <property type="entry name" value="Beta-lactamase"/>
    <property type="match status" value="1"/>
</dbReference>
<protein>
    <recommendedName>
        <fullName evidence="3">beta-N-acetylhexosaminidase</fullName>
        <ecNumber evidence="3">3.2.1.52</ecNumber>
    </recommendedName>
</protein>